<comment type="caution">
    <text evidence="1">The sequence shown here is derived from an EMBL/GenBank/DDBJ whole genome shotgun (WGS) entry which is preliminary data.</text>
</comment>
<organism evidence="1 2">
    <name type="scientific">Dyadobacter beijingensis</name>
    <dbReference type="NCBI Taxonomy" id="365489"/>
    <lineage>
        <taxon>Bacteria</taxon>
        <taxon>Pseudomonadati</taxon>
        <taxon>Bacteroidota</taxon>
        <taxon>Cytophagia</taxon>
        <taxon>Cytophagales</taxon>
        <taxon>Spirosomataceae</taxon>
        <taxon>Dyadobacter</taxon>
    </lineage>
</organism>
<proteinExistence type="predicted"/>
<dbReference type="EMBL" id="BMLI01000001">
    <property type="protein sequence ID" value="GGM82076.1"/>
    <property type="molecule type" value="Genomic_DNA"/>
</dbReference>
<dbReference type="Proteomes" id="UP000632339">
    <property type="component" value="Unassembled WGS sequence"/>
</dbReference>
<protein>
    <submittedName>
        <fullName evidence="1">Uncharacterized protein</fullName>
    </submittedName>
</protein>
<evidence type="ECO:0000313" key="1">
    <source>
        <dbReference type="EMBL" id="GGM82076.1"/>
    </source>
</evidence>
<keyword evidence="2" id="KW-1185">Reference proteome</keyword>
<sequence length="77" mass="8380">MTIQEIVGMWAKNALPADLETLRYMEAEILAAGMKVLKAIAASTDLPIAEKLIEEHNLLADIHACLEIAINNLLPLA</sequence>
<evidence type="ECO:0000313" key="2">
    <source>
        <dbReference type="Proteomes" id="UP000632339"/>
    </source>
</evidence>
<gene>
    <name evidence="1" type="ORF">GCM10010967_12220</name>
</gene>
<name>A0ABQ2HKD5_9BACT</name>
<accession>A0ABQ2HKD5</accession>
<reference evidence="2" key="1">
    <citation type="journal article" date="2019" name="Int. J. Syst. Evol. Microbiol.">
        <title>The Global Catalogue of Microorganisms (GCM) 10K type strain sequencing project: providing services to taxonomists for standard genome sequencing and annotation.</title>
        <authorList>
            <consortium name="The Broad Institute Genomics Platform"/>
            <consortium name="The Broad Institute Genome Sequencing Center for Infectious Disease"/>
            <person name="Wu L."/>
            <person name="Ma J."/>
        </authorList>
    </citation>
    <scope>NUCLEOTIDE SEQUENCE [LARGE SCALE GENOMIC DNA]</scope>
    <source>
        <strain evidence="2">CGMCC 1.6375</strain>
    </source>
</reference>